<dbReference type="Gene3D" id="3.40.50.150">
    <property type="entry name" value="Vaccinia Virus protein VP39"/>
    <property type="match status" value="1"/>
</dbReference>
<sequence>MAQPRQQRHKSTFITSAALSGEEIQVNVIQDTRRVDGLGGEVWPGAHVLCHHIEQHATELGLNTARVVELGAGCGLCGLVAAGLKAQSVVLTDEYPDLLQMNINLNSSWLRPGQVTASELVWGEESVRSSGLTYDLILGSEVTQLGRSLHTPLLRTVLWLSHCKTKALFSMDVCRETCIGECKIAKCIASHFVHTARSLGLSVKKHPSILLTTVASFTQSVGALGRAWPLDGDEYSTVFELTKANQC</sequence>
<accession>A0A1V9YZV0</accession>
<dbReference type="SUPFAM" id="SSF53335">
    <property type="entry name" value="S-adenosyl-L-methionine-dependent methyltransferases"/>
    <property type="match status" value="1"/>
</dbReference>
<dbReference type="STRING" id="74557.A0A1V9YZV0"/>
<organism evidence="1 2">
    <name type="scientific">Thraustotheca clavata</name>
    <dbReference type="NCBI Taxonomy" id="74557"/>
    <lineage>
        <taxon>Eukaryota</taxon>
        <taxon>Sar</taxon>
        <taxon>Stramenopiles</taxon>
        <taxon>Oomycota</taxon>
        <taxon>Saprolegniomycetes</taxon>
        <taxon>Saprolegniales</taxon>
        <taxon>Achlyaceae</taxon>
        <taxon>Thraustotheca</taxon>
    </lineage>
</organism>
<dbReference type="InterPro" id="IPR029063">
    <property type="entry name" value="SAM-dependent_MTases_sf"/>
</dbReference>
<dbReference type="InterPro" id="IPR019410">
    <property type="entry name" value="Methyltransf_16"/>
</dbReference>
<evidence type="ECO:0000313" key="1">
    <source>
        <dbReference type="EMBL" id="OQR91231.1"/>
    </source>
</evidence>
<dbReference type="OrthoDB" id="6407410at2759"/>
<dbReference type="Proteomes" id="UP000243217">
    <property type="component" value="Unassembled WGS sequence"/>
</dbReference>
<dbReference type="PANTHER" id="PTHR14614:SF163">
    <property type="entry name" value="METHYLTRANSFERASE SMALL DOMAIN-CONTAINING PROTEIN"/>
    <property type="match status" value="1"/>
</dbReference>
<reference evidence="1 2" key="1">
    <citation type="journal article" date="2014" name="Genome Biol. Evol.">
        <title>The secreted proteins of Achlya hypogyna and Thraustotheca clavata identify the ancestral oomycete secretome and reveal gene acquisitions by horizontal gene transfer.</title>
        <authorList>
            <person name="Misner I."/>
            <person name="Blouin N."/>
            <person name="Leonard G."/>
            <person name="Richards T.A."/>
            <person name="Lane C.E."/>
        </authorList>
    </citation>
    <scope>NUCLEOTIDE SEQUENCE [LARGE SCALE GENOMIC DNA]</scope>
    <source>
        <strain evidence="1 2">ATCC 34112</strain>
    </source>
</reference>
<keyword evidence="2" id="KW-1185">Reference proteome</keyword>
<dbReference type="EMBL" id="JNBS01002444">
    <property type="protein sequence ID" value="OQR91231.1"/>
    <property type="molecule type" value="Genomic_DNA"/>
</dbReference>
<dbReference type="Pfam" id="PF10294">
    <property type="entry name" value="Methyltransf_16"/>
    <property type="match status" value="1"/>
</dbReference>
<dbReference type="PANTHER" id="PTHR14614">
    <property type="entry name" value="HEPATOCELLULAR CARCINOMA-ASSOCIATED ANTIGEN"/>
    <property type="match status" value="1"/>
</dbReference>
<name>A0A1V9YZV0_9STRA</name>
<comment type="caution">
    <text evidence="1">The sequence shown here is derived from an EMBL/GenBank/DDBJ whole genome shotgun (WGS) entry which is preliminary data.</text>
</comment>
<protein>
    <submittedName>
        <fullName evidence="1">Uncharacterized protein</fullName>
    </submittedName>
</protein>
<dbReference type="AlphaFoldDB" id="A0A1V9YZV0"/>
<gene>
    <name evidence="1" type="ORF">THRCLA_09063</name>
</gene>
<proteinExistence type="predicted"/>
<evidence type="ECO:0000313" key="2">
    <source>
        <dbReference type="Proteomes" id="UP000243217"/>
    </source>
</evidence>